<dbReference type="InterPro" id="IPR029068">
    <property type="entry name" value="Glyas_Bleomycin-R_OHBP_Dase"/>
</dbReference>
<dbReference type="AlphaFoldDB" id="A0A5M3XRN1"/>
<keyword evidence="3" id="KW-1185">Reference proteome</keyword>
<dbReference type="PANTHER" id="PTHR35908">
    <property type="entry name" value="HYPOTHETICAL FUSION PROTEIN"/>
    <property type="match status" value="1"/>
</dbReference>
<dbReference type="Pfam" id="PF18029">
    <property type="entry name" value="Glyoxalase_6"/>
    <property type="match status" value="1"/>
</dbReference>
<feature type="domain" description="Glyoxalase-like" evidence="1">
    <location>
        <begin position="8"/>
        <end position="114"/>
    </location>
</feature>
<proteinExistence type="predicted"/>
<protein>
    <submittedName>
        <fullName evidence="2">Glyoxalase</fullName>
    </submittedName>
</protein>
<evidence type="ECO:0000313" key="3">
    <source>
        <dbReference type="Proteomes" id="UP000377595"/>
    </source>
</evidence>
<dbReference type="SUPFAM" id="SSF54593">
    <property type="entry name" value="Glyoxalase/Bleomycin resistance protein/Dihydroxybiphenyl dioxygenase"/>
    <property type="match status" value="1"/>
</dbReference>
<comment type="caution">
    <text evidence="2">The sequence shown here is derived from an EMBL/GenBank/DDBJ whole genome shotgun (WGS) entry which is preliminary data.</text>
</comment>
<accession>A0A5M3XRN1</accession>
<name>A0A5M3XRN1_9ACTN</name>
<dbReference type="Gene3D" id="3.10.180.10">
    <property type="entry name" value="2,3-Dihydroxybiphenyl 1,2-Dioxygenase, domain 1"/>
    <property type="match status" value="1"/>
</dbReference>
<dbReference type="OrthoDB" id="5524593at2"/>
<dbReference type="InterPro" id="IPR041581">
    <property type="entry name" value="Glyoxalase_6"/>
</dbReference>
<dbReference type="RefSeq" id="WP_155346037.1">
    <property type="nucleotide sequence ID" value="NZ_BAAAHM010000008.1"/>
</dbReference>
<gene>
    <name evidence="2" type="ORF">Aple_039240</name>
</gene>
<dbReference type="Proteomes" id="UP000377595">
    <property type="component" value="Unassembled WGS sequence"/>
</dbReference>
<evidence type="ECO:0000313" key="2">
    <source>
        <dbReference type="EMBL" id="GES21028.1"/>
    </source>
</evidence>
<sequence length="119" mass="12388">MTELAIGHVTTDCAHAADLAGFYAALLDRSVDPGATEFFATVGRESGAHPVLMFIQVPDRTAGKNSIHLDLHAPDVAAEVARAIGLGAKHVADFAEYGAVWTTLADPEGNLFDIGTGQA</sequence>
<evidence type="ECO:0000259" key="1">
    <source>
        <dbReference type="Pfam" id="PF18029"/>
    </source>
</evidence>
<organism evidence="2 3">
    <name type="scientific">Acrocarpospora pleiomorpha</name>
    <dbReference type="NCBI Taxonomy" id="90975"/>
    <lineage>
        <taxon>Bacteria</taxon>
        <taxon>Bacillati</taxon>
        <taxon>Actinomycetota</taxon>
        <taxon>Actinomycetes</taxon>
        <taxon>Streptosporangiales</taxon>
        <taxon>Streptosporangiaceae</taxon>
        <taxon>Acrocarpospora</taxon>
    </lineage>
</organism>
<dbReference type="EMBL" id="BLAF01000020">
    <property type="protein sequence ID" value="GES21028.1"/>
    <property type="molecule type" value="Genomic_DNA"/>
</dbReference>
<reference evidence="2 3" key="1">
    <citation type="submission" date="2019-10" db="EMBL/GenBank/DDBJ databases">
        <title>Whole genome shotgun sequence of Acrocarpospora pleiomorpha NBRC 16267.</title>
        <authorList>
            <person name="Ichikawa N."/>
            <person name="Kimura A."/>
            <person name="Kitahashi Y."/>
            <person name="Komaki H."/>
            <person name="Oguchi A."/>
        </authorList>
    </citation>
    <scope>NUCLEOTIDE SEQUENCE [LARGE SCALE GENOMIC DNA]</scope>
    <source>
        <strain evidence="2 3">NBRC 16267</strain>
    </source>
</reference>
<dbReference type="PANTHER" id="PTHR35908:SF1">
    <property type="entry name" value="CONSERVED PROTEIN"/>
    <property type="match status" value="1"/>
</dbReference>
<dbReference type="CDD" id="cd06587">
    <property type="entry name" value="VOC"/>
    <property type="match status" value="1"/>
</dbReference>